<keyword evidence="5 12" id="KW-0808">Transferase</keyword>
<sequence>MTIYALLCAFVITAFSMMALRPFASRVGLLDMPGGRKTHKAPTPMIGGLGIYLGTLSICMLSPVIAEDFKILLLVSGFVLFIGVIDDLYELKASLRMAAHGVAAWVMAITAGIQIQSFGDLFFTGPIMLGALALPVTLFATIGVINAVNMSDGLDGLSGGLVTVTLILLSVAALGSGQSAILNFNQILIVSLLAFLAFNFRLLWKKSALVYLGDAGSTLLGFIVAWLVIAASQGADAFISPVTALWLLAVPLIDTVSLLIRRPLQGRSPFNPGRDHLHHRLLNAGFDAKQTVLIIHGCALFFGVIGLVGHFAGAPEGLMFMLFLALFAVYMQISKRVLTAGDQPPSITTENH</sequence>
<dbReference type="PANTHER" id="PTHR22926">
    <property type="entry name" value="PHOSPHO-N-ACETYLMURAMOYL-PENTAPEPTIDE-TRANSFERASE"/>
    <property type="match status" value="1"/>
</dbReference>
<feature type="transmembrane region" description="Helical" evidence="12">
    <location>
        <begin position="187"/>
        <end position="204"/>
    </location>
</feature>
<dbReference type="HAMAP" id="MF_02030">
    <property type="entry name" value="WecA_Gammaproteo"/>
    <property type="match status" value="1"/>
</dbReference>
<keyword evidence="13" id="KW-0479">Metal-binding</keyword>
<comment type="cofactor">
    <cofactor evidence="12">
        <name>Mn(2+)</name>
        <dbReference type="ChEBI" id="CHEBI:29035"/>
    </cofactor>
</comment>
<keyword evidence="3 12" id="KW-0997">Cell inner membrane</keyword>
<feature type="transmembrane region" description="Helical" evidence="12">
    <location>
        <begin position="292"/>
        <end position="311"/>
    </location>
</feature>
<dbReference type="InterPro" id="IPR018480">
    <property type="entry name" value="PNAcMuramoyl-5peptid_Trfase_CS"/>
</dbReference>
<feature type="binding site" evidence="13">
    <location>
        <position position="149"/>
    </location>
    <ligand>
        <name>Mg(2+)</name>
        <dbReference type="ChEBI" id="CHEBI:18420"/>
    </ligand>
</feature>
<dbReference type="GO" id="GO:0009276">
    <property type="term" value="C:Gram-negative-bacterium-type cell wall"/>
    <property type="evidence" value="ECO:0007669"/>
    <property type="project" value="InterPro"/>
</dbReference>
<evidence type="ECO:0000256" key="13">
    <source>
        <dbReference type="PIRSR" id="PIRSR600715-1"/>
    </source>
</evidence>
<organism evidence="14 15">
    <name type="scientific">Pseudohongiella nitratireducens</name>
    <dbReference type="NCBI Taxonomy" id="1768907"/>
    <lineage>
        <taxon>Bacteria</taxon>
        <taxon>Pseudomonadati</taxon>
        <taxon>Pseudomonadota</taxon>
        <taxon>Gammaproteobacteria</taxon>
        <taxon>Pseudomonadales</taxon>
        <taxon>Pseudohongiellaceae</taxon>
        <taxon>Pseudohongiella</taxon>
    </lineage>
</organism>
<keyword evidence="8 12" id="KW-0448">Lipopolysaccharide biosynthesis</keyword>
<reference evidence="14" key="1">
    <citation type="journal article" date="2014" name="Int. J. Syst. Evol. Microbiol.">
        <title>Complete genome sequence of Corynebacterium casei LMG S-19264T (=DSM 44701T), isolated from a smear-ripened cheese.</title>
        <authorList>
            <consortium name="US DOE Joint Genome Institute (JGI-PGF)"/>
            <person name="Walter F."/>
            <person name="Albersmeier A."/>
            <person name="Kalinowski J."/>
            <person name="Ruckert C."/>
        </authorList>
    </citation>
    <scope>NUCLEOTIDE SEQUENCE</scope>
    <source>
        <strain evidence="14">CGMCC 1.15425</strain>
    </source>
</reference>
<dbReference type="GO" id="GO:0036380">
    <property type="term" value="F:UDP-N-acetylglucosamine-undecaprenyl-phosphate N-acetylglucosaminephosphotransferase activity"/>
    <property type="evidence" value="ECO:0007669"/>
    <property type="project" value="UniProtKB-UniRule"/>
</dbReference>
<keyword evidence="6 12" id="KW-0812">Transmembrane</keyword>
<comment type="catalytic activity">
    <reaction evidence="12">
        <text>di-trans,octa-cis-undecaprenyl phosphate + UDP-N-acetyl-alpha-D-glucosamine = N-acetyl-alpha-D-glucosaminyl-di-trans,octa-cis-undecaprenyl diphosphate + UMP</text>
        <dbReference type="Rhea" id="RHEA:28090"/>
        <dbReference type="ChEBI" id="CHEBI:57705"/>
        <dbReference type="ChEBI" id="CHEBI:57865"/>
        <dbReference type="ChEBI" id="CHEBI:60392"/>
        <dbReference type="ChEBI" id="CHEBI:62959"/>
        <dbReference type="EC" id="2.7.8.33"/>
    </reaction>
</comment>
<dbReference type="PANTHER" id="PTHR22926:SF3">
    <property type="entry name" value="UNDECAPRENYL-PHOSPHATE ALPHA-N-ACETYLGLUCOSAMINYL 1-PHOSPHATE TRANSFERASE"/>
    <property type="match status" value="1"/>
</dbReference>
<keyword evidence="7 12" id="KW-0460">Magnesium</keyword>
<keyword evidence="2 12" id="KW-1003">Cell membrane</keyword>
<evidence type="ECO:0000256" key="11">
    <source>
        <dbReference type="ARBA" id="ARBA00023211"/>
    </source>
</evidence>
<comment type="subcellular location">
    <subcellularLocation>
        <location evidence="12">Cell inner membrane</location>
        <topology evidence="12">Multi-pass membrane protein</topology>
    </subcellularLocation>
    <subcellularLocation>
        <location evidence="1">Cell membrane</location>
        <topology evidence="1">Multi-pass membrane protein</topology>
    </subcellularLocation>
</comment>
<dbReference type="OrthoDB" id="9783652at2"/>
<dbReference type="InterPro" id="IPR012750">
    <property type="entry name" value="ECA_WecA-rel"/>
</dbReference>
<gene>
    <name evidence="14" type="primary">rfe</name>
    <name evidence="12" type="synonym">wecA</name>
    <name evidence="14" type="ORF">GCM10011403_20660</name>
</gene>
<comment type="caution">
    <text evidence="14">The sequence shown here is derived from an EMBL/GenBank/DDBJ whole genome shotgun (WGS) entry which is preliminary data.</text>
</comment>
<dbReference type="InterPro" id="IPR000715">
    <property type="entry name" value="Glycosyl_transferase_4"/>
</dbReference>
<comment type="cofactor">
    <cofactor evidence="12 13">
        <name>Mg(2+)</name>
        <dbReference type="ChEBI" id="CHEBI:18420"/>
    </cofactor>
</comment>
<evidence type="ECO:0000256" key="6">
    <source>
        <dbReference type="ARBA" id="ARBA00022692"/>
    </source>
</evidence>
<accession>A0A916QLY6</accession>
<evidence type="ECO:0000256" key="5">
    <source>
        <dbReference type="ARBA" id="ARBA00022679"/>
    </source>
</evidence>
<comment type="caution">
    <text evidence="12">Lacks conserved residue(s) required for the propagation of feature annotation.</text>
</comment>
<comment type="pathway">
    <text evidence="12">Bacterial outer membrane biogenesis; LPS O-antigen biosynthesis.</text>
</comment>
<feature type="transmembrane region" description="Helical" evidence="12">
    <location>
        <begin position="160"/>
        <end position="181"/>
    </location>
</feature>
<feature type="transmembrane region" description="Helical" evidence="12">
    <location>
        <begin position="71"/>
        <end position="89"/>
    </location>
</feature>
<evidence type="ECO:0000313" key="14">
    <source>
        <dbReference type="EMBL" id="GFZ77471.1"/>
    </source>
</evidence>
<protein>
    <recommendedName>
        <fullName evidence="12">Undecaprenyl-phosphate alpha-N-acetylglucosaminyl 1-phosphate transferase</fullName>
        <ecNumber evidence="12">2.7.8.33</ecNumber>
    </recommendedName>
    <alternativeName>
        <fullName evidence="12">UDP-GlcNAc:undecaprenyl-phosphate GlcNAc-1-phosphate transferase</fullName>
    </alternativeName>
    <alternativeName>
        <fullName evidence="12">Undecaprenyl-phosphate GlcNAc-1-phosphate transferase</fullName>
    </alternativeName>
</protein>
<dbReference type="GO" id="GO:0016757">
    <property type="term" value="F:glycosyltransferase activity"/>
    <property type="evidence" value="ECO:0007669"/>
    <property type="project" value="UniProtKB-KW"/>
</dbReference>
<evidence type="ECO:0000256" key="12">
    <source>
        <dbReference type="HAMAP-Rule" id="MF_02030"/>
    </source>
</evidence>
<feature type="binding site" evidence="13">
    <location>
        <position position="214"/>
    </location>
    <ligand>
        <name>Mg(2+)</name>
        <dbReference type="ChEBI" id="CHEBI:18420"/>
    </ligand>
</feature>
<dbReference type="GO" id="GO:0030145">
    <property type="term" value="F:manganese ion binding"/>
    <property type="evidence" value="ECO:0007669"/>
    <property type="project" value="InterPro"/>
</dbReference>
<dbReference type="EMBL" id="BMIY01000008">
    <property type="protein sequence ID" value="GFZ77471.1"/>
    <property type="molecule type" value="Genomic_DNA"/>
</dbReference>
<evidence type="ECO:0000256" key="8">
    <source>
        <dbReference type="ARBA" id="ARBA00022985"/>
    </source>
</evidence>
<keyword evidence="15" id="KW-1185">Reference proteome</keyword>
<evidence type="ECO:0000256" key="4">
    <source>
        <dbReference type="ARBA" id="ARBA00022676"/>
    </source>
</evidence>
<dbReference type="GO" id="GO:0009243">
    <property type="term" value="P:O antigen biosynthetic process"/>
    <property type="evidence" value="ECO:0007669"/>
    <property type="project" value="UniProtKB-UniRule"/>
</dbReference>
<comment type="similarity">
    <text evidence="12">Belongs to the glycosyltransferase 4 family. WecA subfamily.</text>
</comment>
<name>A0A916QLY6_9GAMM</name>
<dbReference type="PROSITE" id="PS01348">
    <property type="entry name" value="MRAY_2"/>
    <property type="match status" value="1"/>
</dbReference>
<evidence type="ECO:0000256" key="9">
    <source>
        <dbReference type="ARBA" id="ARBA00022989"/>
    </source>
</evidence>
<comment type="function">
    <text evidence="12">Catalyzes the transfer of the GlcNAc-1-phosphate moiety from UDP-GlcNAc onto the carrier lipid undecaprenyl phosphate (C55-P), yielding GlcNAc-pyrophosphoryl-undecaprenyl (GlcNAc-PP-C55).</text>
</comment>
<dbReference type="Pfam" id="PF00953">
    <property type="entry name" value="Glycos_transf_4"/>
    <property type="match status" value="1"/>
</dbReference>
<dbReference type="RefSeq" id="WP_068811755.1">
    <property type="nucleotide sequence ID" value="NZ_BMIY01000008.1"/>
</dbReference>
<dbReference type="EC" id="2.7.8.33" evidence="12"/>
<feature type="transmembrane region" description="Helical" evidence="12">
    <location>
        <begin position="238"/>
        <end position="260"/>
    </location>
</feature>
<dbReference type="GO" id="GO:0000287">
    <property type="term" value="F:magnesium ion binding"/>
    <property type="evidence" value="ECO:0007669"/>
    <property type="project" value="InterPro"/>
</dbReference>
<evidence type="ECO:0000256" key="1">
    <source>
        <dbReference type="ARBA" id="ARBA00004651"/>
    </source>
</evidence>
<feature type="transmembrane region" description="Helical" evidence="12">
    <location>
        <begin position="45"/>
        <end position="65"/>
    </location>
</feature>
<evidence type="ECO:0000256" key="7">
    <source>
        <dbReference type="ARBA" id="ARBA00022842"/>
    </source>
</evidence>
<evidence type="ECO:0000256" key="10">
    <source>
        <dbReference type="ARBA" id="ARBA00023136"/>
    </source>
</evidence>
<dbReference type="GO" id="GO:0005886">
    <property type="term" value="C:plasma membrane"/>
    <property type="evidence" value="ECO:0007669"/>
    <property type="project" value="UniProtKB-SubCell"/>
</dbReference>
<evidence type="ECO:0000256" key="3">
    <source>
        <dbReference type="ARBA" id="ARBA00022519"/>
    </source>
</evidence>
<dbReference type="GO" id="GO:0044038">
    <property type="term" value="P:cell wall macromolecule biosynthetic process"/>
    <property type="evidence" value="ECO:0007669"/>
    <property type="project" value="TreeGrafter"/>
</dbReference>
<feature type="transmembrane region" description="Helical" evidence="12">
    <location>
        <begin position="6"/>
        <end position="24"/>
    </location>
</feature>
<keyword evidence="10 12" id="KW-0472">Membrane</keyword>
<dbReference type="CDD" id="cd06853">
    <property type="entry name" value="GT_WecA_like"/>
    <property type="match status" value="1"/>
</dbReference>
<keyword evidence="11 12" id="KW-0464">Manganese</keyword>
<proteinExistence type="inferred from homology"/>
<feature type="transmembrane region" description="Helical" evidence="12">
    <location>
        <begin position="127"/>
        <end position="148"/>
    </location>
</feature>
<reference evidence="14" key="2">
    <citation type="submission" date="2020-09" db="EMBL/GenBank/DDBJ databases">
        <authorList>
            <person name="Sun Q."/>
            <person name="Zhou Y."/>
        </authorList>
    </citation>
    <scope>NUCLEOTIDE SEQUENCE</scope>
    <source>
        <strain evidence="14">CGMCC 1.15425</strain>
    </source>
</reference>
<dbReference type="AlphaFoldDB" id="A0A916QLY6"/>
<feature type="transmembrane region" description="Helical" evidence="12">
    <location>
        <begin position="211"/>
        <end position="232"/>
    </location>
</feature>
<evidence type="ECO:0000313" key="15">
    <source>
        <dbReference type="Proteomes" id="UP000627715"/>
    </source>
</evidence>
<dbReference type="GO" id="GO:0071555">
    <property type="term" value="P:cell wall organization"/>
    <property type="evidence" value="ECO:0007669"/>
    <property type="project" value="TreeGrafter"/>
</dbReference>
<keyword evidence="4 12" id="KW-0328">Glycosyltransferase</keyword>
<dbReference type="Proteomes" id="UP000627715">
    <property type="component" value="Unassembled WGS sequence"/>
</dbReference>
<evidence type="ECO:0000256" key="2">
    <source>
        <dbReference type="ARBA" id="ARBA00022475"/>
    </source>
</evidence>
<keyword evidence="9 12" id="KW-1133">Transmembrane helix</keyword>